<evidence type="ECO:0000256" key="4">
    <source>
        <dbReference type="ARBA" id="ARBA00022777"/>
    </source>
</evidence>
<evidence type="ECO:0000259" key="10">
    <source>
        <dbReference type="PROSITE" id="PS50011"/>
    </source>
</evidence>
<name>A0A6B2L688_9EUKA</name>
<dbReference type="InterPro" id="IPR011009">
    <property type="entry name" value="Kinase-like_dom_sf"/>
</dbReference>
<dbReference type="InterPro" id="IPR017441">
    <property type="entry name" value="Protein_kinase_ATP_BS"/>
</dbReference>
<dbReference type="PANTHER" id="PTHR44329">
    <property type="entry name" value="SERINE/THREONINE-PROTEIN KINASE TNNI3K-RELATED"/>
    <property type="match status" value="1"/>
</dbReference>
<dbReference type="SMART" id="SM00220">
    <property type="entry name" value="S_TKc"/>
    <property type="match status" value="1"/>
</dbReference>
<dbReference type="EMBL" id="GIBP01003451">
    <property type="protein sequence ID" value="NDV32420.1"/>
    <property type="molecule type" value="Transcribed_RNA"/>
</dbReference>
<dbReference type="Gene3D" id="1.10.510.10">
    <property type="entry name" value="Transferase(Phosphotransferase) domain 1"/>
    <property type="match status" value="1"/>
</dbReference>
<sequence length="375" mass="43056">MDVLITFSEEDCKKLELTMGAKAKLNRGIADYKRKMNPDTKMFQLQNNQTVDENYVEEVRKLLLNINKTDTTNNVVFIQIENLEFIAELGRGSSGSVWKGHLFMETNHEEKRIEVAIKTLMNTDAQFLDEFLKEFKVLNSIQSKNVVQLFGVCIKPSLRLVMEYCALGSLYHVLSSSKTTFKMDWSFLFSMCKQTVEGLDALHSHQPQILHRDLKTLNLLITQEMVVKVADFGLSLDSTAQSIDLKEQRGTSCYMPPELFHGEKYNPKSDIYSLGIILWELVYRVINGKYQRPFLEFDSVRGKDLLVIIQAANDNLRPTIPPKAPEVIKALITSCYQGAPDLRPSAKEVFQILCQAEEEYTQHKEQWDYLLPLPQ</sequence>
<organism evidence="11">
    <name type="scientific">Arcella intermedia</name>
    <dbReference type="NCBI Taxonomy" id="1963864"/>
    <lineage>
        <taxon>Eukaryota</taxon>
        <taxon>Amoebozoa</taxon>
        <taxon>Tubulinea</taxon>
        <taxon>Elardia</taxon>
        <taxon>Arcellinida</taxon>
        <taxon>Sphaerothecina</taxon>
        <taxon>Arcellidae</taxon>
        <taxon>Arcella</taxon>
    </lineage>
</organism>
<evidence type="ECO:0000256" key="7">
    <source>
        <dbReference type="ARBA" id="ARBA00048679"/>
    </source>
</evidence>
<evidence type="ECO:0000256" key="6">
    <source>
        <dbReference type="ARBA" id="ARBA00047899"/>
    </source>
</evidence>
<dbReference type="PROSITE" id="PS50011">
    <property type="entry name" value="PROTEIN_KINASE_DOM"/>
    <property type="match status" value="1"/>
</dbReference>
<dbReference type="SUPFAM" id="SSF56112">
    <property type="entry name" value="Protein kinase-like (PK-like)"/>
    <property type="match status" value="1"/>
</dbReference>
<dbReference type="InterPro" id="IPR001245">
    <property type="entry name" value="Ser-Thr/Tyr_kinase_cat_dom"/>
</dbReference>
<dbReference type="PROSITE" id="PS00107">
    <property type="entry name" value="PROTEIN_KINASE_ATP"/>
    <property type="match status" value="1"/>
</dbReference>
<dbReference type="GO" id="GO:0005524">
    <property type="term" value="F:ATP binding"/>
    <property type="evidence" value="ECO:0007669"/>
    <property type="project" value="UniProtKB-UniRule"/>
</dbReference>
<dbReference type="Gene3D" id="3.30.200.20">
    <property type="entry name" value="Phosphorylase Kinase, domain 1"/>
    <property type="match status" value="1"/>
</dbReference>
<evidence type="ECO:0000256" key="1">
    <source>
        <dbReference type="ARBA" id="ARBA00022527"/>
    </source>
</evidence>
<dbReference type="InterPro" id="IPR051681">
    <property type="entry name" value="Ser/Thr_Kinases-Pseudokinases"/>
</dbReference>
<proteinExistence type="inferred from homology"/>
<evidence type="ECO:0000256" key="9">
    <source>
        <dbReference type="RuleBase" id="RU000304"/>
    </source>
</evidence>
<dbReference type="PANTHER" id="PTHR44329:SF288">
    <property type="entry name" value="MITOGEN-ACTIVATED PROTEIN KINASE KINASE KINASE 20"/>
    <property type="match status" value="1"/>
</dbReference>
<dbReference type="InterPro" id="IPR008271">
    <property type="entry name" value="Ser/Thr_kinase_AS"/>
</dbReference>
<comment type="catalytic activity">
    <reaction evidence="7">
        <text>L-seryl-[protein] + ATP = O-phospho-L-seryl-[protein] + ADP + H(+)</text>
        <dbReference type="Rhea" id="RHEA:17989"/>
        <dbReference type="Rhea" id="RHEA-COMP:9863"/>
        <dbReference type="Rhea" id="RHEA-COMP:11604"/>
        <dbReference type="ChEBI" id="CHEBI:15378"/>
        <dbReference type="ChEBI" id="CHEBI:29999"/>
        <dbReference type="ChEBI" id="CHEBI:30616"/>
        <dbReference type="ChEBI" id="CHEBI:83421"/>
        <dbReference type="ChEBI" id="CHEBI:456216"/>
        <dbReference type="EC" id="2.7.11.1"/>
    </reaction>
</comment>
<comment type="catalytic activity">
    <reaction evidence="6">
        <text>L-threonyl-[protein] + ATP = O-phospho-L-threonyl-[protein] + ADP + H(+)</text>
        <dbReference type="Rhea" id="RHEA:46608"/>
        <dbReference type="Rhea" id="RHEA-COMP:11060"/>
        <dbReference type="Rhea" id="RHEA-COMP:11605"/>
        <dbReference type="ChEBI" id="CHEBI:15378"/>
        <dbReference type="ChEBI" id="CHEBI:30013"/>
        <dbReference type="ChEBI" id="CHEBI:30616"/>
        <dbReference type="ChEBI" id="CHEBI:61977"/>
        <dbReference type="ChEBI" id="CHEBI:456216"/>
        <dbReference type="EC" id="2.7.11.1"/>
    </reaction>
</comment>
<feature type="binding site" evidence="8">
    <location>
        <position position="118"/>
    </location>
    <ligand>
        <name>ATP</name>
        <dbReference type="ChEBI" id="CHEBI:30616"/>
    </ligand>
</feature>
<dbReference type="AlphaFoldDB" id="A0A6B2L688"/>
<evidence type="ECO:0000256" key="8">
    <source>
        <dbReference type="PROSITE-ProRule" id="PRU10141"/>
    </source>
</evidence>
<dbReference type="GO" id="GO:0004674">
    <property type="term" value="F:protein serine/threonine kinase activity"/>
    <property type="evidence" value="ECO:0007669"/>
    <property type="project" value="UniProtKB-KW"/>
</dbReference>
<keyword evidence="4" id="KW-0418">Kinase</keyword>
<dbReference type="InterPro" id="IPR000719">
    <property type="entry name" value="Prot_kinase_dom"/>
</dbReference>
<comment type="similarity">
    <text evidence="9">Belongs to the protein kinase superfamily.</text>
</comment>
<dbReference type="PROSITE" id="PS00108">
    <property type="entry name" value="PROTEIN_KINASE_ST"/>
    <property type="match status" value="1"/>
</dbReference>
<evidence type="ECO:0000256" key="3">
    <source>
        <dbReference type="ARBA" id="ARBA00022741"/>
    </source>
</evidence>
<keyword evidence="5 8" id="KW-0067">ATP-binding</keyword>
<feature type="domain" description="Protein kinase" evidence="10">
    <location>
        <begin position="83"/>
        <end position="361"/>
    </location>
</feature>
<evidence type="ECO:0000256" key="5">
    <source>
        <dbReference type="ARBA" id="ARBA00022840"/>
    </source>
</evidence>
<accession>A0A6B2L688</accession>
<keyword evidence="1 9" id="KW-0723">Serine/threonine-protein kinase</keyword>
<reference evidence="11" key="1">
    <citation type="journal article" date="2020" name="J. Eukaryot. Microbiol.">
        <title>De novo Sequencing, Assembly and Annotation of the Transcriptome for the Free-Living Testate Amoeba Arcella intermedia.</title>
        <authorList>
            <person name="Ribeiro G.M."/>
            <person name="Porfirio-Sousa A.L."/>
            <person name="Maurer-Alcala X.X."/>
            <person name="Katz L.A."/>
            <person name="Lahr D.J.G."/>
        </authorList>
    </citation>
    <scope>NUCLEOTIDE SEQUENCE</scope>
</reference>
<protein>
    <recommendedName>
        <fullName evidence="10">Protein kinase domain-containing protein</fullName>
    </recommendedName>
</protein>
<keyword evidence="3 8" id="KW-0547">Nucleotide-binding</keyword>
<evidence type="ECO:0000256" key="2">
    <source>
        <dbReference type="ARBA" id="ARBA00022679"/>
    </source>
</evidence>
<keyword evidence="2" id="KW-0808">Transferase</keyword>
<dbReference type="Pfam" id="PF07714">
    <property type="entry name" value="PK_Tyr_Ser-Thr"/>
    <property type="match status" value="1"/>
</dbReference>
<evidence type="ECO:0000313" key="11">
    <source>
        <dbReference type="EMBL" id="NDV32420.1"/>
    </source>
</evidence>